<sequence>MKSLLEQLPSIVAEGKKEAERVIERAESSYRLGLQTRELVIPSKDSNWQDLFRKTAQSNKSTPAENYNALIYGDNLLAMAALLAGDQHRQSLRSSIQTIYLDPPFDSKADYRTKIQLKSGDIEQRPTVIEQAAYSDTWKAGTASYLSMIVPRILIMRELLKDDGSIFVQLDWHVNHYVKIVLDEIFGKENFVNEIVWRRKGGSALGVMGRLSAATDNILWYGKTLDYKFKPVFQDADPEYIEQQFRYKDLDNRRYMITVMRSPSPRPNLMYDYKGYKTPPNGWAIPRTTMERLDAEGRLHFPDSKEKQIYKKIYLDEYPGQMINNLWSDISTLKGSNREILNYDTQKPEALLSRIMELSSEKGDTVADFFVGSGTTAAVAERLGRRWIVSDLGKPACMITRKRLIDQNAKPFLYQHIGDYQVEQMRSTMGAKFRIGDLAEIILGLFGALPLPMEENPNKNMGRLQGSKTLVLADSPNKMTGLATLRRAIEIRDNLMGGWDKVVILGWNFSPTIGHDIEALGQGDRLEVLVIPPDLLDRLKKKGHKLKADEVRFSSLQYLKLGEVSRKQDGEWESLSVAIANYVLLSPEALNLDEINREKLQKIINSDPLALIEYWGVDPDYDGEVFRSVWQDYRGNTDNDSDPYRVTRIARLAGLPKKSGPRRVCVRVVDVFGFEAEATIEVA</sequence>
<dbReference type="InterPro" id="IPR002941">
    <property type="entry name" value="DNA_methylase_N4/N6"/>
</dbReference>
<evidence type="ECO:0000256" key="6">
    <source>
        <dbReference type="ARBA" id="ARBA00047942"/>
    </source>
</evidence>
<dbReference type="AlphaFoldDB" id="A0A7W6J9R7"/>
<dbReference type="GO" id="GO:0008170">
    <property type="term" value="F:N-methyltransferase activity"/>
    <property type="evidence" value="ECO:0007669"/>
    <property type="project" value="InterPro"/>
</dbReference>
<evidence type="ECO:0000313" key="9">
    <source>
        <dbReference type="Proteomes" id="UP000528286"/>
    </source>
</evidence>
<evidence type="ECO:0000256" key="2">
    <source>
        <dbReference type="ARBA" id="ARBA00011900"/>
    </source>
</evidence>
<evidence type="ECO:0000256" key="3">
    <source>
        <dbReference type="ARBA" id="ARBA00022603"/>
    </source>
</evidence>
<feature type="domain" description="DNA methylase N-4/N-6" evidence="7">
    <location>
        <begin position="96"/>
        <end position="399"/>
    </location>
</feature>
<comment type="catalytic activity">
    <reaction evidence="6">
        <text>a 2'-deoxyadenosine in DNA + S-adenosyl-L-methionine = an N(6)-methyl-2'-deoxyadenosine in DNA + S-adenosyl-L-homocysteine + H(+)</text>
        <dbReference type="Rhea" id="RHEA:15197"/>
        <dbReference type="Rhea" id="RHEA-COMP:12418"/>
        <dbReference type="Rhea" id="RHEA-COMP:12419"/>
        <dbReference type="ChEBI" id="CHEBI:15378"/>
        <dbReference type="ChEBI" id="CHEBI:57856"/>
        <dbReference type="ChEBI" id="CHEBI:59789"/>
        <dbReference type="ChEBI" id="CHEBI:90615"/>
        <dbReference type="ChEBI" id="CHEBI:90616"/>
        <dbReference type="EC" id="2.1.1.72"/>
    </reaction>
</comment>
<dbReference type="InterPro" id="IPR002295">
    <property type="entry name" value="N4/N6-MTase_EcoPI_Mod-like"/>
</dbReference>
<protein>
    <recommendedName>
        <fullName evidence="2">site-specific DNA-methyltransferase (adenine-specific)</fullName>
        <ecNumber evidence="2">2.1.1.72</ecNumber>
    </recommendedName>
</protein>
<dbReference type="Pfam" id="PF01555">
    <property type="entry name" value="N6_N4_Mtase"/>
    <property type="match status" value="1"/>
</dbReference>
<organism evidence="8 9">
    <name type="scientific">Gellertiella hungarica</name>
    <dbReference type="NCBI Taxonomy" id="1572859"/>
    <lineage>
        <taxon>Bacteria</taxon>
        <taxon>Pseudomonadati</taxon>
        <taxon>Pseudomonadota</taxon>
        <taxon>Alphaproteobacteria</taxon>
        <taxon>Hyphomicrobiales</taxon>
        <taxon>Rhizobiaceae</taxon>
        <taxon>Gellertiella</taxon>
    </lineage>
</organism>
<keyword evidence="3 8" id="KW-0489">Methyltransferase</keyword>
<accession>A0A7W6J9R7</accession>
<keyword evidence="5" id="KW-0949">S-adenosyl-L-methionine</keyword>
<dbReference type="Gene3D" id="3.40.50.150">
    <property type="entry name" value="Vaccinia Virus protein VP39"/>
    <property type="match status" value="1"/>
</dbReference>
<proteinExistence type="inferred from homology"/>
<dbReference type="InterPro" id="IPR029063">
    <property type="entry name" value="SAM-dependent_MTases_sf"/>
</dbReference>
<keyword evidence="9" id="KW-1185">Reference proteome</keyword>
<comment type="similarity">
    <text evidence="1">Belongs to the N(4)/N(6)-methyltransferase family.</text>
</comment>
<gene>
    <name evidence="8" type="ORF">GGR23_004625</name>
</gene>
<name>A0A7W6J9R7_9HYPH</name>
<evidence type="ECO:0000256" key="5">
    <source>
        <dbReference type="ARBA" id="ARBA00022691"/>
    </source>
</evidence>
<dbReference type="PRINTS" id="PR00506">
    <property type="entry name" value="D21N6MTFRASE"/>
</dbReference>
<evidence type="ECO:0000259" key="7">
    <source>
        <dbReference type="Pfam" id="PF01555"/>
    </source>
</evidence>
<dbReference type="SUPFAM" id="SSF53335">
    <property type="entry name" value="S-adenosyl-L-methionine-dependent methyltransferases"/>
    <property type="match status" value="1"/>
</dbReference>
<dbReference type="EMBL" id="JACIEZ010000023">
    <property type="protein sequence ID" value="MBB4067392.1"/>
    <property type="molecule type" value="Genomic_DNA"/>
</dbReference>
<evidence type="ECO:0000256" key="1">
    <source>
        <dbReference type="ARBA" id="ARBA00006594"/>
    </source>
</evidence>
<dbReference type="EC" id="2.1.1.72" evidence="2"/>
<evidence type="ECO:0000256" key="4">
    <source>
        <dbReference type="ARBA" id="ARBA00022679"/>
    </source>
</evidence>
<reference evidence="8 9" key="1">
    <citation type="submission" date="2020-08" db="EMBL/GenBank/DDBJ databases">
        <title>Genomic Encyclopedia of Type Strains, Phase IV (KMG-IV): sequencing the most valuable type-strain genomes for metagenomic binning, comparative biology and taxonomic classification.</title>
        <authorList>
            <person name="Goeker M."/>
        </authorList>
    </citation>
    <scope>NUCLEOTIDE SEQUENCE [LARGE SCALE GENOMIC DNA]</scope>
    <source>
        <strain evidence="8 9">DSM 29853</strain>
    </source>
</reference>
<dbReference type="RefSeq" id="WP_183368577.1">
    <property type="nucleotide sequence ID" value="NZ_JACIEZ010000023.1"/>
</dbReference>
<comment type="caution">
    <text evidence="8">The sequence shown here is derived from an EMBL/GenBank/DDBJ whole genome shotgun (WGS) entry which is preliminary data.</text>
</comment>
<evidence type="ECO:0000313" key="8">
    <source>
        <dbReference type="EMBL" id="MBB4067392.1"/>
    </source>
</evidence>
<dbReference type="Proteomes" id="UP000528286">
    <property type="component" value="Unassembled WGS sequence"/>
</dbReference>
<keyword evidence="4 8" id="KW-0808">Transferase</keyword>
<dbReference type="GO" id="GO:0009007">
    <property type="term" value="F:site-specific DNA-methyltransferase (adenine-specific) activity"/>
    <property type="evidence" value="ECO:0007669"/>
    <property type="project" value="UniProtKB-EC"/>
</dbReference>
<dbReference type="GO" id="GO:0032259">
    <property type="term" value="P:methylation"/>
    <property type="evidence" value="ECO:0007669"/>
    <property type="project" value="UniProtKB-KW"/>
</dbReference>
<dbReference type="GO" id="GO:0003677">
    <property type="term" value="F:DNA binding"/>
    <property type="evidence" value="ECO:0007669"/>
    <property type="project" value="InterPro"/>
</dbReference>